<name>A0A0C3LMF1_9AGAM</name>
<proteinExistence type="predicted"/>
<organism evidence="1 2">
    <name type="scientific">Tulasnella calospora MUT 4182</name>
    <dbReference type="NCBI Taxonomy" id="1051891"/>
    <lineage>
        <taxon>Eukaryota</taxon>
        <taxon>Fungi</taxon>
        <taxon>Dikarya</taxon>
        <taxon>Basidiomycota</taxon>
        <taxon>Agaricomycotina</taxon>
        <taxon>Agaricomycetes</taxon>
        <taxon>Cantharellales</taxon>
        <taxon>Tulasnellaceae</taxon>
        <taxon>Tulasnella</taxon>
    </lineage>
</organism>
<reference evidence="2" key="2">
    <citation type="submission" date="2015-01" db="EMBL/GenBank/DDBJ databases">
        <title>Evolutionary Origins and Diversification of the Mycorrhizal Mutualists.</title>
        <authorList>
            <consortium name="DOE Joint Genome Institute"/>
            <consortium name="Mycorrhizal Genomics Consortium"/>
            <person name="Kohler A."/>
            <person name="Kuo A."/>
            <person name="Nagy L.G."/>
            <person name="Floudas D."/>
            <person name="Copeland A."/>
            <person name="Barry K.W."/>
            <person name="Cichocki N."/>
            <person name="Veneault-Fourrey C."/>
            <person name="LaButti K."/>
            <person name="Lindquist E.A."/>
            <person name="Lipzen A."/>
            <person name="Lundell T."/>
            <person name="Morin E."/>
            <person name="Murat C."/>
            <person name="Riley R."/>
            <person name="Ohm R."/>
            <person name="Sun H."/>
            <person name="Tunlid A."/>
            <person name="Henrissat B."/>
            <person name="Grigoriev I.V."/>
            <person name="Hibbett D.S."/>
            <person name="Martin F."/>
        </authorList>
    </citation>
    <scope>NUCLEOTIDE SEQUENCE [LARGE SCALE GENOMIC DNA]</scope>
    <source>
        <strain evidence="2">MUT 4182</strain>
    </source>
</reference>
<sequence length="55" mass="6062">MYINSIKGYPTRFYLAGLGLIFPLQRTSVWCVTLSFQAGRGTASLDICRCSSSPN</sequence>
<keyword evidence="2" id="KW-1185">Reference proteome</keyword>
<evidence type="ECO:0000313" key="1">
    <source>
        <dbReference type="EMBL" id="KIO22517.1"/>
    </source>
</evidence>
<dbReference type="Proteomes" id="UP000054248">
    <property type="component" value="Unassembled WGS sequence"/>
</dbReference>
<reference evidence="1 2" key="1">
    <citation type="submission" date="2014-04" db="EMBL/GenBank/DDBJ databases">
        <authorList>
            <consortium name="DOE Joint Genome Institute"/>
            <person name="Kuo A."/>
            <person name="Girlanda M."/>
            <person name="Perotto S."/>
            <person name="Kohler A."/>
            <person name="Nagy L.G."/>
            <person name="Floudas D."/>
            <person name="Copeland A."/>
            <person name="Barry K.W."/>
            <person name="Cichocki N."/>
            <person name="Veneault-Fourrey C."/>
            <person name="LaButti K."/>
            <person name="Lindquist E.A."/>
            <person name="Lipzen A."/>
            <person name="Lundell T."/>
            <person name="Morin E."/>
            <person name="Murat C."/>
            <person name="Sun H."/>
            <person name="Tunlid A."/>
            <person name="Henrissat B."/>
            <person name="Grigoriev I.V."/>
            <person name="Hibbett D.S."/>
            <person name="Martin F."/>
            <person name="Nordberg H.P."/>
            <person name="Cantor M.N."/>
            <person name="Hua S.X."/>
        </authorList>
    </citation>
    <scope>NUCLEOTIDE SEQUENCE [LARGE SCALE GENOMIC DNA]</scope>
    <source>
        <strain evidence="1 2">MUT 4182</strain>
    </source>
</reference>
<dbReference type="EMBL" id="KN823108">
    <property type="protein sequence ID" value="KIO22517.1"/>
    <property type="molecule type" value="Genomic_DNA"/>
</dbReference>
<evidence type="ECO:0000313" key="2">
    <source>
        <dbReference type="Proteomes" id="UP000054248"/>
    </source>
</evidence>
<protein>
    <submittedName>
        <fullName evidence="1">Uncharacterized protein</fullName>
    </submittedName>
</protein>
<accession>A0A0C3LMF1</accession>
<dbReference type="AlphaFoldDB" id="A0A0C3LMF1"/>
<gene>
    <name evidence="1" type="ORF">M407DRAFT_117658</name>
</gene>
<dbReference type="HOGENOM" id="CLU_3034092_0_0_1"/>